<dbReference type="EMBL" id="FQZP01000008">
    <property type="protein sequence ID" value="SHI74833.1"/>
    <property type="molecule type" value="Genomic_DNA"/>
</dbReference>
<gene>
    <name evidence="2" type="ORF">SAMN05444373_100843</name>
</gene>
<dbReference type="InterPro" id="IPR025536">
    <property type="entry name" value="DUF4422"/>
</dbReference>
<protein>
    <recommendedName>
        <fullName evidence="1">DUF4422 domain-containing protein</fullName>
    </recommendedName>
</protein>
<evidence type="ECO:0000313" key="2">
    <source>
        <dbReference type="EMBL" id="SHI74833.1"/>
    </source>
</evidence>
<dbReference type="Pfam" id="PF14393">
    <property type="entry name" value="DUF4422"/>
    <property type="match status" value="1"/>
</dbReference>
<name>A0A1M6DNU2_9FIRM</name>
<sequence>MVVKIYVACHKPIYVPKHSLLVPIQVGAALCKDRFTGMIYDDTGDNISHHNRSYCELTAQYWAWKNDNADYYGFFHYRRYLSFNINKKMRPYVLANHPDERVLDKYGYDTFHIQDLIGGYDILVPIAEDMGASLFEYYKQSAYHHIEDLQLAAEILGDLFPEFTPYYRKYIHGTMMHPCNIYIMKRELFHEYCSWLFAILTEYDKRKGAANYTGEEARVNGYLAERLFGVYYTWLKDTGKVKALELQRIDFMLDSMKYFKRKVKYLIVPPNSRRTSLARKLREQLRK</sequence>
<evidence type="ECO:0000313" key="3">
    <source>
        <dbReference type="Proteomes" id="UP000324781"/>
    </source>
</evidence>
<feature type="domain" description="DUF4422" evidence="1">
    <location>
        <begin position="4"/>
        <end position="233"/>
    </location>
</feature>
<proteinExistence type="predicted"/>
<organism evidence="2 3">
    <name type="scientific">Thermoclostridium caenicola</name>
    <dbReference type="NCBI Taxonomy" id="659425"/>
    <lineage>
        <taxon>Bacteria</taxon>
        <taxon>Bacillati</taxon>
        <taxon>Bacillota</taxon>
        <taxon>Clostridia</taxon>
        <taxon>Eubacteriales</taxon>
        <taxon>Oscillospiraceae</taxon>
        <taxon>Thermoclostridium</taxon>
    </lineage>
</organism>
<dbReference type="AlphaFoldDB" id="A0A1M6DNU2"/>
<dbReference type="Proteomes" id="UP000324781">
    <property type="component" value="Unassembled WGS sequence"/>
</dbReference>
<accession>A0A1M6DNU2</accession>
<evidence type="ECO:0000259" key="1">
    <source>
        <dbReference type="Pfam" id="PF14393"/>
    </source>
</evidence>
<reference evidence="2 3" key="1">
    <citation type="submission" date="2016-11" db="EMBL/GenBank/DDBJ databases">
        <authorList>
            <person name="Varghese N."/>
            <person name="Submissions S."/>
        </authorList>
    </citation>
    <scope>NUCLEOTIDE SEQUENCE [LARGE SCALE GENOMIC DNA]</scope>
    <source>
        <strain evidence="2 3">DSM 19027</strain>
    </source>
</reference>
<keyword evidence="3" id="KW-1185">Reference proteome</keyword>